<evidence type="ECO:0000256" key="3">
    <source>
        <dbReference type="ARBA" id="ARBA00022723"/>
    </source>
</evidence>
<reference evidence="6" key="1">
    <citation type="submission" date="2021-04" db="EMBL/GenBank/DDBJ databases">
        <title>First draft genome resource for Brassicaceae pathogens Fusarium oxysporum f. sp. raphani and Fusarium oxysporum f. sp. rapae.</title>
        <authorList>
            <person name="Asai S."/>
        </authorList>
    </citation>
    <scope>NUCLEOTIDE SEQUENCE</scope>
    <source>
        <strain evidence="6">Tf1208</strain>
    </source>
</reference>
<name>A0A8J5P224_FUSOX</name>
<sequence>MWREILTATANRVQNACTAELKNGMNVVGEMEPFGDKIGYRGCFRHRIPDASLRDKLVSSLEEMPPRVPETTDIRPGRTIVIVFPGNTCFLVEGQDHSGMSAREKGLWFEDFDELVTGWMGYLAEDTTANGLFDVRMGHFSDYGTSKTGTPINLNHNRKIEMFYWQDISKFEQVGRIHRGHVKLRKRWMEINEPGGEMGDSKG</sequence>
<accession>A0A8J5P224</accession>
<evidence type="ECO:0000256" key="5">
    <source>
        <dbReference type="ARBA" id="ARBA00023239"/>
    </source>
</evidence>
<evidence type="ECO:0000256" key="1">
    <source>
        <dbReference type="ARBA" id="ARBA00001970"/>
    </source>
</evidence>
<dbReference type="Pfam" id="PF13816">
    <property type="entry name" value="Dehydratase_hem"/>
    <property type="match status" value="1"/>
</dbReference>
<dbReference type="GO" id="GO:0046872">
    <property type="term" value="F:metal ion binding"/>
    <property type="evidence" value="ECO:0007669"/>
    <property type="project" value="UniProtKB-KW"/>
</dbReference>
<organism evidence="6 7">
    <name type="scientific">Fusarium oxysporum f. sp. rapae</name>
    <dbReference type="NCBI Taxonomy" id="485398"/>
    <lineage>
        <taxon>Eukaryota</taxon>
        <taxon>Fungi</taxon>
        <taxon>Dikarya</taxon>
        <taxon>Ascomycota</taxon>
        <taxon>Pezizomycotina</taxon>
        <taxon>Sordariomycetes</taxon>
        <taxon>Hypocreomycetidae</taxon>
        <taxon>Hypocreales</taxon>
        <taxon>Nectriaceae</taxon>
        <taxon>Fusarium</taxon>
        <taxon>Fusarium oxysporum species complex</taxon>
    </lineage>
</organism>
<dbReference type="GO" id="GO:0016829">
    <property type="term" value="F:lyase activity"/>
    <property type="evidence" value="ECO:0007669"/>
    <property type="project" value="UniProtKB-KW"/>
</dbReference>
<evidence type="ECO:0000256" key="2">
    <source>
        <dbReference type="ARBA" id="ARBA00022617"/>
    </source>
</evidence>
<proteinExistence type="predicted"/>
<keyword evidence="3" id="KW-0479">Metal-binding</keyword>
<dbReference type="Proteomes" id="UP000694050">
    <property type="component" value="Unassembled WGS sequence"/>
</dbReference>
<gene>
    <name evidence="6" type="ORF">Forpe1208_v005382</name>
</gene>
<comment type="cofactor">
    <cofactor evidence="1">
        <name>heme b</name>
        <dbReference type="ChEBI" id="CHEBI:60344"/>
    </cofactor>
</comment>
<dbReference type="InterPro" id="IPR025702">
    <property type="entry name" value="OXD"/>
</dbReference>
<dbReference type="AlphaFoldDB" id="A0A8J5P224"/>
<protein>
    <submittedName>
        <fullName evidence="6">Uncharacterized protein</fullName>
    </submittedName>
</protein>
<evidence type="ECO:0000313" key="7">
    <source>
        <dbReference type="Proteomes" id="UP000694050"/>
    </source>
</evidence>
<keyword evidence="2" id="KW-0349">Heme</keyword>
<keyword evidence="5" id="KW-0456">Lyase</keyword>
<comment type="caution">
    <text evidence="6">The sequence shown here is derived from an EMBL/GenBank/DDBJ whole genome shotgun (WGS) entry which is preliminary data.</text>
</comment>
<evidence type="ECO:0000313" key="6">
    <source>
        <dbReference type="EMBL" id="KAG7416905.1"/>
    </source>
</evidence>
<keyword evidence="4" id="KW-0408">Iron</keyword>
<evidence type="ECO:0000256" key="4">
    <source>
        <dbReference type="ARBA" id="ARBA00023004"/>
    </source>
</evidence>
<dbReference type="EMBL" id="JAELUQ010000003">
    <property type="protein sequence ID" value="KAG7416905.1"/>
    <property type="molecule type" value="Genomic_DNA"/>
</dbReference>